<keyword evidence="2" id="KW-1185">Reference proteome</keyword>
<accession>A0A0S4R041</accession>
<proteinExistence type="predicted"/>
<sequence>MTAPITAAEERLDQAHSVYLAEVARLDEILRVTADAMQTPRARNLLRLAARALSEASEATVASAVTLASPAGGAESETALRVATRAMALCSRAFAAMGLAYPPSRLRTADARLMDIAWAIRHADHDADHGQAVAS</sequence>
<protein>
    <submittedName>
        <fullName evidence="1">Uncharacterized protein</fullName>
    </submittedName>
</protein>
<reference evidence="2" key="1">
    <citation type="submission" date="2015-11" db="EMBL/GenBank/DDBJ databases">
        <authorList>
            <person name="Varghese N."/>
        </authorList>
    </citation>
    <scope>NUCLEOTIDE SEQUENCE [LARGE SCALE GENOMIC DNA]</scope>
    <source>
        <strain evidence="2">DSM 45899</strain>
    </source>
</reference>
<evidence type="ECO:0000313" key="1">
    <source>
        <dbReference type="EMBL" id="CUU60825.1"/>
    </source>
</evidence>
<organism evidence="1 2">
    <name type="scientific">Parafrankia irregularis</name>
    <dbReference type="NCBI Taxonomy" id="795642"/>
    <lineage>
        <taxon>Bacteria</taxon>
        <taxon>Bacillati</taxon>
        <taxon>Actinomycetota</taxon>
        <taxon>Actinomycetes</taxon>
        <taxon>Frankiales</taxon>
        <taxon>Frankiaceae</taxon>
        <taxon>Parafrankia</taxon>
    </lineage>
</organism>
<gene>
    <name evidence="1" type="ORF">Ga0074812_14825</name>
</gene>
<dbReference type="RefSeq" id="WP_091286358.1">
    <property type="nucleotide sequence ID" value="NZ_FAOZ01000048.1"/>
</dbReference>
<dbReference type="Proteomes" id="UP000198802">
    <property type="component" value="Unassembled WGS sequence"/>
</dbReference>
<name>A0A0S4R041_9ACTN</name>
<dbReference type="EMBL" id="FAOZ01000048">
    <property type="protein sequence ID" value="CUU60825.1"/>
    <property type="molecule type" value="Genomic_DNA"/>
</dbReference>
<dbReference type="AlphaFoldDB" id="A0A0S4R041"/>
<evidence type="ECO:0000313" key="2">
    <source>
        <dbReference type="Proteomes" id="UP000198802"/>
    </source>
</evidence>